<reference evidence="7 8" key="1">
    <citation type="journal article" date="2013" name="Genome Announc.">
        <title>Draft Genome Sequence of Streptomyces viridochromogenes Strain Tu57, Producer of Avilamycin.</title>
        <authorList>
            <person name="Gruning B.A."/>
            <person name="Erxleben A."/>
            <person name="Hahnlein A."/>
            <person name="Gunther S."/>
        </authorList>
    </citation>
    <scope>NUCLEOTIDE SEQUENCE [LARGE SCALE GENOMIC DNA]</scope>
    <source>
        <strain evidence="7 8">Tue57</strain>
    </source>
</reference>
<comment type="subcellular location">
    <subcellularLocation>
        <location evidence="1">Cell envelope</location>
    </subcellularLocation>
</comment>
<dbReference type="AlphaFoldDB" id="L8PKC6"/>
<dbReference type="EMBL" id="AMLP01000084">
    <property type="protein sequence ID" value="ELS56468.1"/>
    <property type="molecule type" value="Genomic_DNA"/>
</dbReference>
<evidence type="ECO:0000313" key="7">
    <source>
        <dbReference type="EMBL" id="ELS56468.1"/>
    </source>
</evidence>
<name>L8PKC6_STRVR</name>
<dbReference type="PATRIC" id="fig|1160705.3.peg.2547"/>
<dbReference type="GO" id="GO:0046688">
    <property type="term" value="P:response to copper ion"/>
    <property type="evidence" value="ECO:0007669"/>
    <property type="project" value="InterPro"/>
</dbReference>
<keyword evidence="3" id="KW-0732">Signal</keyword>
<dbReference type="Gene3D" id="2.60.40.1220">
    <property type="match status" value="1"/>
</dbReference>
<dbReference type="SUPFAM" id="SSF81296">
    <property type="entry name" value="E set domains"/>
    <property type="match status" value="1"/>
</dbReference>
<evidence type="ECO:0000256" key="3">
    <source>
        <dbReference type="ARBA" id="ARBA00022729"/>
    </source>
</evidence>
<dbReference type="GO" id="GO:0030313">
    <property type="term" value="C:cell envelope"/>
    <property type="evidence" value="ECO:0007669"/>
    <property type="project" value="UniProtKB-SubCell"/>
</dbReference>
<accession>L8PKC6</accession>
<keyword evidence="4" id="KW-0186">Copper</keyword>
<evidence type="ECO:0000313" key="8">
    <source>
        <dbReference type="Proteomes" id="UP000011205"/>
    </source>
</evidence>
<dbReference type="Proteomes" id="UP000011205">
    <property type="component" value="Unassembled WGS sequence"/>
</dbReference>
<dbReference type="PANTHER" id="PTHR34820">
    <property type="entry name" value="INNER MEMBRANE PROTEIN YEBZ"/>
    <property type="match status" value="1"/>
</dbReference>
<evidence type="ECO:0000259" key="6">
    <source>
        <dbReference type="Pfam" id="PF04234"/>
    </source>
</evidence>
<keyword evidence="2" id="KW-0479">Metal-binding</keyword>
<evidence type="ECO:0000256" key="4">
    <source>
        <dbReference type="ARBA" id="ARBA00023008"/>
    </source>
</evidence>
<dbReference type="InterPro" id="IPR007348">
    <property type="entry name" value="CopC_dom"/>
</dbReference>
<keyword evidence="5" id="KW-1133">Transmembrane helix</keyword>
<evidence type="ECO:0000256" key="2">
    <source>
        <dbReference type="ARBA" id="ARBA00022723"/>
    </source>
</evidence>
<feature type="transmembrane region" description="Helical" evidence="5">
    <location>
        <begin position="144"/>
        <end position="163"/>
    </location>
</feature>
<organism evidence="7 8">
    <name type="scientific">Streptomyces viridochromogenes Tue57</name>
    <dbReference type="NCBI Taxonomy" id="1160705"/>
    <lineage>
        <taxon>Bacteria</taxon>
        <taxon>Bacillati</taxon>
        <taxon>Actinomycetota</taxon>
        <taxon>Actinomycetes</taxon>
        <taxon>Kitasatosporales</taxon>
        <taxon>Streptomycetaceae</taxon>
        <taxon>Streptomyces</taxon>
    </lineage>
</organism>
<dbReference type="GO" id="GO:0005507">
    <property type="term" value="F:copper ion binding"/>
    <property type="evidence" value="ECO:0007669"/>
    <property type="project" value="InterPro"/>
</dbReference>
<keyword evidence="5" id="KW-0812">Transmembrane</keyword>
<evidence type="ECO:0000256" key="1">
    <source>
        <dbReference type="ARBA" id="ARBA00004196"/>
    </source>
</evidence>
<comment type="caution">
    <text evidence="7">The sequence shown here is derived from an EMBL/GenBank/DDBJ whole genome shotgun (WGS) entry which is preliminary data.</text>
</comment>
<evidence type="ECO:0000256" key="5">
    <source>
        <dbReference type="SAM" id="Phobius"/>
    </source>
</evidence>
<protein>
    <recommendedName>
        <fullName evidence="6">CopC domain-containing protein</fullName>
    </recommendedName>
</protein>
<proteinExistence type="predicted"/>
<dbReference type="GO" id="GO:0042597">
    <property type="term" value="C:periplasmic space"/>
    <property type="evidence" value="ECO:0007669"/>
    <property type="project" value="InterPro"/>
</dbReference>
<dbReference type="GO" id="GO:0006825">
    <property type="term" value="P:copper ion transport"/>
    <property type="evidence" value="ECO:0007669"/>
    <property type="project" value="InterPro"/>
</dbReference>
<dbReference type="InterPro" id="IPR014755">
    <property type="entry name" value="Cu-Rt/internalin_Ig-like"/>
</dbReference>
<feature type="domain" description="CopC" evidence="6">
    <location>
        <begin position="13"/>
        <end position="106"/>
    </location>
</feature>
<keyword evidence="5" id="KW-0472">Membrane</keyword>
<dbReference type="PANTHER" id="PTHR34820:SF4">
    <property type="entry name" value="INNER MEMBRANE PROTEIN YEBZ"/>
    <property type="match status" value="1"/>
</dbReference>
<dbReference type="GO" id="GO:0005886">
    <property type="term" value="C:plasma membrane"/>
    <property type="evidence" value="ECO:0007669"/>
    <property type="project" value="TreeGrafter"/>
</dbReference>
<sequence>MLLFLGGTPAYAHTALKDATPGPGAKVAPGADVVALTFGRLKSGTTPKISLVGSDGSPVAVGRPEVADDSVVCAAVTPLRAGVVTLSYTVVSADGDQQSSAFQFEVADGAESVATPSACRGLSLQAPGAGGENGSILGLGRTTALVAFSVMGVVVVGGGVIVVRTMRGRRLTGSGRTAV</sequence>
<dbReference type="InterPro" id="IPR014756">
    <property type="entry name" value="Ig_E-set"/>
</dbReference>
<dbReference type="InterPro" id="IPR032694">
    <property type="entry name" value="CopC/D"/>
</dbReference>
<dbReference type="Pfam" id="PF04234">
    <property type="entry name" value="CopC"/>
    <property type="match status" value="1"/>
</dbReference>
<gene>
    <name evidence="7" type="ORF">STVIR_2566</name>
</gene>